<proteinExistence type="predicted"/>
<organism evidence="1 2">
    <name type="scientific">Pseudoneurospora amorphoporcata</name>
    <dbReference type="NCBI Taxonomy" id="241081"/>
    <lineage>
        <taxon>Eukaryota</taxon>
        <taxon>Fungi</taxon>
        <taxon>Dikarya</taxon>
        <taxon>Ascomycota</taxon>
        <taxon>Pezizomycotina</taxon>
        <taxon>Sordariomycetes</taxon>
        <taxon>Sordariomycetidae</taxon>
        <taxon>Sordariales</taxon>
        <taxon>Sordariaceae</taxon>
        <taxon>Pseudoneurospora</taxon>
    </lineage>
</organism>
<dbReference type="Proteomes" id="UP001303222">
    <property type="component" value="Unassembled WGS sequence"/>
</dbReference>
<protein>
    <submittedName>
        <fullName evidence="1">Uncharacterized protein</fullName>
    </submittedName>
</protein>
<dbReference type="AlphaFoldDB" id="A0AAN6NWQ4"/>
<gene>
    <name evidence="1" type="ORF">QBC32DRAFT_140809</name>
</gene>
<reference evidence="1" key="2">
    <citation type="submission" date="2023-06" db="EMBL/GenBank/DDBJ databases">
        <authorList>
            <consortium name="Lawrence Berkeley National Laboratory"/>
            <person name="Mondo S.J."/>
            <person name="Hensen N."/>
            <person name="Bonometti L."/>
            <person name="Westerberg I."/>
            <person name="Brannstrom I.O."/>
            <person name="Guillou S."/>
            <person name="Cros-Aarteil S."/>
            <person name="Calhoun S."/>
            <person name="Haridas S."/>
            <person name="Kuo A."/>
            <person name="Pangilinan J."/>
            <person name="Riley R."/>
            <person name="Labutti K."/>
            <person name="Andreopoulos B."/>
            <person name="Lipzen A."/>
            <person name="Chen C."/>
            <person name="Yanf M."/>
            <person name="Daum C."/>
            <person name="Ng V."/>
            <person name="Clum A."/>
            <person name="Steindorff A."/>
            <person name="Ohm R."/>
            <person name="Martin F."/>
            <person name="Silar P."/>
            <person name="Natvig D."/>
            <person name="Lalanne C."/>
            <person name="Gautier V."/>
            <person name="Ament-Velasquez S.L."/>
            <person name="Kruys A."/>
            <person name="Hutchinson M.I."/>
            <person name="Powell A.J."/>
            <person name="Barry K."/>
            <person name="Miller A.N."/>
            <person name="Grigoriev I.V."/>
            <person name="Debuchy R."/>
            <person name="Gladieux P."/>
            <person name="Thoren M.H."/>
            <person name="Johannesson H."/>
        </authorList>
    </citation>
    <scope>NUCLEOTIDE SEQUENCE</scope>
    <source>
        <strain evidence="1">CBS 626.80</strain>
    </source>
</reference>
<sequence length="84" mass="9055">MPPHALGMLIVGVMPAVPRDLSACLPRAIRTYQISLVQKQVAIPFLDGVVLIDISASGEQALLILLIQTGQRPFDSNMGTSFDH</sequence>
<evidence type="ECO:0000313" key="2">
    <source>
        <dbReference type="Proteomes" id="UP001303222"/>
    </source>
</evidence>
<dbReference type="EMBL" id="MU859122">
    <property type="protein sequence ID" value="KAK3952498.1"/>
    <property type="molecule type" value="Genomic_DNA"/>
</dbReference>
<reference evidence="1" key="1">
    <citation type="journal article" date="2023" name="Mol. Phylogenet. Evol.">
        <title>Genome-scale phylogeny and comparative genomics of the fungal order Sordariales.</title>
        <authorList>
            <person name="Hensen N."/>
            <person name="Bonometti L."/>
            <person name="Westerberg I."/>
            <person name="Brannstrom I.O."/>
            <person name="Guillou S."/>
            <person name="Cros-Aarteil S."/>
            <person name="Calhoun S."/>
            <person name="Haridas S."/>
            <person name="Kuo A."/>
            <person name="Mondo S."/>
            <person name="Pangilinan J."/>
            <person name="Riley R."/>
            <person name="LaButti K."/>
            <person name="Andreopoulos B."/>
            <person name="Lipzen A."/>
            <person name="Chen C."/>
            <person name="Yan M."/>
            <person name="Daum C."/>
            <person name="Ng V."/>
            <person name="Clum A."/>
            <person name="Steindorff A."/>
            <person name="Ohm R.A."/>
            <person name="Martin F."/>
            <person name="Silar P."/>
            <person name="Natvig D.O."/>
            <person name="Lalanne C."/>
            <person name="Gautier V."/>
            <person name="Ament-Velasquez S.L."/>
            <person name="Kruys A."/>
            <person name="Hutchinson M.I."/>
            <person name="Powell A.J."/>
            <person name="Barry K."/>
            <person name="Miller A.N."/>
            <person name="Grigoriev I.V."/>
            <person name="Debuchy R."/>
            <person name="Gladieux P."/>
            <person name="Hiltunen Thoren M."/>
            <person name="Johannesson H."/>
        </authorList>
    </citation>
    <scope>NUCLEOTIDE SEQUENCE</scope>
    <source>
        <strain evidence="1">CBS 626.80</strain>
    </source>
</reference>
<evidence type="ECO:0000313" key="1">
    <source>
        <dbReference type="EMBL" id="KAK3952498.1"/>
    </source>
</evidence>
<comment type="caution">
    <text evidence="1">The sequence shown here is derived from an EMBL/GenBank/DDBJ whole genome shotgun (WGS) entry which is preliminary data.</text>
</comment>
<keyword evidence="2" id="KW-1185">Reference proteome</keyword>
<accession>A0AAN6NWQ4</accession>
<name>A0AAN6NWQ4_9PEZI</name>